<dbReference type="PANTHER" id="PTHR33563:SF1">
    <property type="entry name" value="3-DEHYDROQUINATE SYNTHASE"/>
    <property type="match status" value="1"/>
</dbReference>
<dbReference type="Proteomes" id="UP000055611">
    <property type="component" value="Chromosome"/>
</dbReference>
<dbReference type="GO" id="GO:0009073">
    <property type="term" value="P:aromatic amino acid family biosynthetic process"/>
    <property type="evidence" value="ECO:0007669"/>
    <property type="project" value="UniProtKB-KW"/>
</dbReference>
<evidence type="ECO:0000259" key="4">
    <source>
        <dbReference type="Pfam" id="PF26558"/>
    </source>
</evidence>
<reference evidence="6 8" key="2">
    <citation type="submission" date="2019-03" db="EMBL/GenBank/DDBJ databases">
        <title>Genomic Encyclopedia of Type Strains, Phase IV (KMG-IV): sequencing the most valuable type-strain genomes for metagenomic binning, comparative biology and taxonomic classification.</title>
        <authorList>
            <person name="Goeker M."/>
        </authorList>
    </citation>
    <scope>NUCLEOTIDE SEQUENCE [LARGE SCALE GENOMIC DNA]</scope>
    <source>
        <strain evidence="6 8">DSM 101483</strain>
    </source>
</reference>
<evidence type="ECO:0000256" key="1">
    <source>
        <dbReference type="ARBA" id="ARBA00022605"/>
    </source>
</evidence>
<evidence type="ECO:0000313" key="6">
    <source>
        <dbReference type="EMBL" id="TDT90741.1"/>
    </source>
</evidence>
<dbReference type="OrthoDB" id="2043123at2"/>
<dbReference type="InterPro" id="IPR056179">
    <property type="entry name" value="DHQS_C"/>
</dbReference>
<dbReference type="InterPro" id="IPR030960">
    <property type="entry name" value="DHQS/DOIS_N"/>
</dbReference>
<dbReference type="Pfam" id="PF01959">
    <property type="entry name" value="DHQS"/>
    <property type="match status" value="1"/>
</dbReference>
<feature type="domain" description="3-dehydroquinate synthase C-terminal" evidence="4">
    <location>
        <begin position="149"/>
        <end position="326"/>
    </location>
</feature>
<dbReference type="Pfam" id="PF26558">
    <property type="entry name" value="DHQS_2nd"/>
    <property type="match status" value="1"/>
</dbReference>
<name>A0A126QR28_9BACT</name>
<dbReference type="NCBIfam" id="NF002628">
    <property type="entry name" value="PRK02290.1-6"/>
    <property type="match status" value="1"/>
</dbReference>
<dbReference type="EMBL" id="CP014206">
    <property type="protein sequence ID" value="AMK12441.1"/>
    <property type="molecule type" value="Genomic_DNA"/>
</dbReference>
<evidence type="ECO:0000259" key="3">
    <source>
        <dbReference type="Pfam" id="PF01959"/>
    </source>
</evidence>
<organism evidence="6 8">
    <name type="scientific">Pseudodesulfovibrio indicus</name>
    <dbReference type="NCBI Taxonomy" id="1716143"/>
    <lineage>
        <taxon>Bacteria</taxon>
        <taxon>Pseudomonadati</taxon>
        <taxon>Thermodesulfobacteriota</taxon>
        <taxon>Desulfovibrionia</taxon>
        <taxon>Desulfovibrionales</taxon>
        <taxon>Desulfovibrionaceae</taxon>
    </lineage>
</organism>
<dbReference type="Proteomes" id="UP000295506">
    <property type="component" value="Unassembled WGS sequence"/>
</dbReference>
<keyword evidence="7" id="KW-1185">Reference proteome</keyword>
<sequence length="327" mass="34777">MKKVIFKSVPFDKVLVTLALESGVDAVMVEKDKVADVRALGRVKVITPEDMPVVELTKKADEEVAVKAIKAGKDVVLKKGWEIIPVENILAQVDTLALECESLDRAVLAAGILERGCDTVVVLPEGGADLKQIVAELKLSQGTMELQTATVTAIEPAGLGHRVCVDTISVLKRGQGMLIGNSSAFSFLVHAETESNPYVAARPFRVNAGAVHAYAQMPGDKTTYLDELAAGTDVLIVGADGATSLATVGRVKVEVRPMLLITAEVKTAGGTKTGQVFLQNAETIRVVSDKGEPVSVVTLKVGDKILVRTDEAGRHFGMRIKEDIKEG</sequence>
<dbReference type="EMBL" id="SOBK01000002">
    <property type="protein sequence ID" value="TDT90741.1"/>
    <property type="molecule type" value="Genomic_DNA"/>
</dbReference>
<proteinExistence type="predicted"/>
<reference evidence="5 7" key="1">
    <citation type="journal article" date="2016" name="Front. Microbiol.">
        <title>Genome Sequence of the Piezophilic, Mesophilic Sulfate-Reducing Bacterium Desulfovibrio indicus J2T.</title>
        <authorList>
            <person name="Cao J."/>
            <person name="Maignien L."/>
            <person name="Shao Z."/>
            <person name="Alain K."/>
            <person name="Jebbar M."/>
        </authorList>
    </citation>
    <scope>NUCLEOTIDE SEQUENCE [LARGE SCALE GENOMIC DNA]</scope>
    <source>
        <strain evidence="5 7">J2</strain>
    </source>
</reference>
<dbReference type="GO" id="GO:0003856">
    <property type="term" value="F:3-dehydroquinate synthase activity"/>
    <property type="evidence" value="ECO:0007669"/>
    <property type="project" value="InterPro"/>
</dbReference>
<protein>
    <submittedName>
        <fullName evidence="5 6">3-dehydroquinate synthase</fullName>
    </submittedName>
</protein>
<accession>A0A126QR28</accession>
<evidence type="ECO:0000313" key="7">
    <source>
        <dbReference type="Proteomes" id="UP000055611"/>
    </source>
</evidence>
<gene>
    <name evidence="5" type="ORF">AWY79_15690</name>
    <name evidence="6" type="ORF">EDC59_102171</name>
</gene>
<dbReference type="PANTHER" id="PTHR33563">
    <property type="match status" value="1"/>
</dbReference>
<dbReference type="AlphaFoldDB" id="A0A126QR28"/>
<keyword evidence="2" id="KW-0057">Aromatic amino acid biosynthesis</keyword>
<dbReference type="GO" id="GO:0016491">
    <property type="term" value="F:oxidoreductase activity"/>
    <property type="evidence" value="ECO:0007669"/>
    <property type="project" value="InterPro"/>
</dbReference>
<keyword evidence="1" id="KW-0028">Amino-acid biosynthesis</keyword>
<evidence type="ECO:0000313" key="5">
    <source>
        <dbReference type="EMBL" id="AMK12441.1"/>
    </source>
</evidence>
<evidence type="ECO:0000256" key="2">
    <source>
        <dbReference type="ARBA" id="ARBA00023141"/>
    </source>
</evidence>
<dbReference type="PIRSF" id="PIRSF006655">
    <property type="entry name" value="DHQ_synth"/>
    <property type="match status" value="1"/>
</dbReference>
<dbReference type="KEGG" id="dej:AWY79_15690"/>
<dbReference type="InterPro" id="IPR002812">
    <property type="entry name" value="DHQS"/>
</dbReference>
<evidence type="ECO:0000313" key="8">
    <source>
        <dbReference type="Proteomes" id="UP000295506"/>
    </source>
</evidence>
<feature type="domain" description="3-dehydroquinate synthase N-terminal" evidence="3">
    <location>
        <begin position="12"/>
        <end position="134"/>
    </location>
</feature>
<dbReference type="GO" id="GO:0008652">
    <property type="term" value="P:amino acid biosynthetic process"/>
    <property type="evidence" value="ECO:0007669"/>
    <property type="project" value="UniProtKB-KW"/>
</dbReference>
<dbReference type="RefSeq" id="WP_066806006.1">
    <property type="nucleotide sequence ID" value="NZ_CP014206.1"/>
</dbReference>